<feature type="domain" description="Glutamyl-tRNA reductase N-terminal" evidence="17">
    <location>
        <begin position="59"/>
        <end position="205"/>
    </location>
</feature>
<evidence type="ECO:0000256" key="9">
    <source>
        <dbReference type="PIRSR" id="PIRSR000445-1"/>
    </source>
</evidence>
<dbReference type="UniPathway" id="UPA00251">
    <property type="reaction ID" value="UER00316"/>
</dbReference>
<dbReference type="EC" id="1.2.1.70" evidence="3 8"/>
<feature type="site" description="Important for activity" evidence="8 12">
    <location>
        <position position="148"/>
    </location>
</feature>
<dbReference type="InterPro" id="IPR018214">
    <property type="entry name" value="GluRdtase_CS"/>
</dbReference>
<dbReference type="SUPFAM" id="SSF69075">
    <property type="entry name" value="Glutamyl tRNA-reductase dimerization domain"/>
    <property type="match status" value="1"/>
</dbReference>
<feature type="region of interest" description="Disordered" evidence="14">
    <location>
        <begin position="463"/>
        <end position="495"/>
    </location>
</feature>
<dbReference type="AlphaFoldDB" id="A0A538UBD8"/>
<feature type="binding site" evidence="8 10">
    <location>
        <begin position="163"/>
        <end position="165"/>
    </location>
    <ligand>
        <name>substrate</name>
    </ligand>
</feature>
<evidence type="ECO:0000256" key="5">
    <source>
        <dbReference type="ARBA" id="ARBA00023002"/>
    </source>
</evidence>
<comment type="function">
    <text evidence="8">Catalyzes the NADPH-dependent reduction of glutamyl-tRNA(Glu) to glutamate 1-semialdehyde (GSA).</text>
</comment>
<dbReference type="Gene3D" id="3.30.460.30">
    <property type="entry name" value="Glutamyl-tRNA reductase, N-terminal domain"/>
    <property type="match status" value="1"/>
</dbReference>
<evidence type="ECO:0000313" key="19">
    <source>
        <dbReference type="Proteomes" id="UP000319771"/>
    </source>
</evidence>
<evidence type="ECO:0000259" key="17">
    <source>
        <dbReference type="Pfam" id="PF05201"/>
    </source>
</evidence>
<evidence type="ECO:0000259" key="15">
    <source>
        <dbReference type="Pfam" id="PF00745"/>
    </source>
</evidence>
<evidence type="ECO:0000256" key="11">
    <source>
        <dbReference type="PIRSR" id="PIRSR000445-3"/>
    </source>
</evidence>
<dbReference type="GO" id="GO:0019353">
    <property type="term" value="P:protoporphyrinogen IX biosynthetic process from glutamate"/>
    <property type="evidence" value="ECO:0007669"/>
    <property type="project" value="TreeGrafter"/>
</dbReference>
<comment type="catalytic activity">
    <reaction evidence="7 8 13">
        <text>(S)-4-amino-5-oxopentanoate + tRNA(Glu) + NADP(+) = L-glutamyl-tRNA(Glu) + NADPH + H(+)</text>
        <dbReference type="Rhea" id="RHEA:12344"/>
        <dbReference type="Rhea" id="RHEA-COMP:9663"/>
        <dbReference type="Rhea" id="RHEA-COMP:9680"/>
        <dbReference type="ChEBI" id="CHEBI:15378"/>
        <dbReference type="ChEBI" id="CHEBI:57501"/>
        <dbReference type="ChEBI" id="CHEBI:57783"/>
        <dbReference type="ChEBI" id="CHEBI:58349"/>
        <dbReference type="ChEBI" id="CHEBI:78442"/>
        <dbReference type="ChEBI" id="CHEBI:78520"/>
        <dbReference type="EC" id="1.2.1.70"/>
    </reaction>
</comment>
<dbReference type="FunFam" id="3.30.460.30:FF:000001">
    <property type="entry name" value="Glutamyl-tRNA reductase"/>
    <property type="match status" value="1"/>
</dbReference>
<dbReference type="NCBIfam" id="TIGR01035">
    <property type="entry name" value="hemA"/>
    <property type="match status" value="1"/>
</dbReference>
<evidence type="ECO:0000259" key="16">
    <source>
        <dbReference type="Pfam" id="PF01488"/>
    </source>
</evidence>
<feature type="active site" description="Nucleophile" evidence="8 9">
    <location>
        <position position="101"/>
    </location>
</feature>
<dbReference type="PROSITE" id="PS00747">
    <property type="entry name" value="GLUTR"/>
    <property type="match status" value="1"/>
</dbReference>
<feature type="binding site" evidence="8 10">
    <location>
        <begin position="100"/>
        <end position="103"/>
    </location>
    <ligand>
        <name>substrate</name>
    </ligand>
</feature>
<feature type="compositionally biased region" description="Basic and acidic residues" evidence="14">
    <location>
        <begin position="478"/>
        <end position="495"/>
    </location>
</feature>
<feature type="binding site" evidence="8 10">
    <location>
        <position position="158"/>
    </location>
    <ligand>
        <name>substrate</name>
    </ligand>
</feature>
<dbReference type="InterPro" id="IPR015896">
    <property type="entry name" value="4pyrrol_synth_GluRdtase_dimer"/>
</dbReference>
<dbReference type="InterPro" id="IPR036453">
    <property type="entry name" value="GluRdtase_dimer_dom_sf"/>
</dbReference>
<dbReference type="Pfam" id="PF01488">
    <property type="entry name" value="Shikimate_DH"/>
    <property type="match status" value="1"/>
</dbReference>
<comment type="caution">
    <text evidence="18">The sequence shown here is derived from an EMBL/GenBank/DDBJ whole genome shotgun (WGS) entry which is preliminary data.</text>
</comment>
<evidence type="ECO:0000256" key="14">
    <source>
        <dbReference type="SAM" id="MobiDB-lite"/>
    </source>
</evidence>
<comment type="subunit">
    <text evidence="8">Homodimer.</text>
</comment>
<dbReference type="CDD" id="cd05213">
    <property type="entry name" value="NAD_bind_Glutamyl_tRNA_reduct"/>
    <property type="match status" value="1"/>
</dbReference>
<evidence type="ECO:0000256" key="2">
    <source>
        <dbReference type="ARBA" id="ARBA00005916"/>
    </source>
</evidence>
<evidence type="ECO:0000313" key="18">
    <source>
        <dbReference type="EMBL" id="TMQ73206.1"/>
    </source>
</evidence>
<evidence type="ECO:0000256" key="13">
    <source>
        <dbReference type="RuleBase" id="RU000584"/>
    </source>
</evidence>
<evidence type="ECO:0000256" key="7">
    <source>
        <dbReference type="ARBA" id="ARBA00047464"/>
    </source>
</evidence>
<feature type="region of interest" description="Disordered" evidence="14">
    <location>
        <begin position="1"/>
        <end position="25"/>
    </location>
</feature>
<dbReference type="Pfam" id="PF05201">
    <property type="entry name" value="GlutR_N"/>
    <property type="match status" value="1"/>
</dbReference>
<accession>A0A538UBD8</accession>
<comment type="pathway">
    <text evidence="1 8 13">Porphyrin-containing compound metabolism; protoporphyrin-IX biosynthesis; 5-aminolevulinate from L-glutamyl-tRNA(Glu): step 1/2.</text>
</comment>
<comment type="miscellaneous">
    <text evidence="8">During catalysis, the active site Cys acts as a nucleophile attacking the alpha-carbonyl group of tRNA-bound glutamate with the formation of a thioester intermediate between enzyme and glutamate, and the concomitant release of tRNA(Glu). The thioester intermediate is finally reduced by direct hydride transfer from NADPH, to form the product GSA.</text>
</comment>
<dbReference type="SUPFAM" id="SSF51735">
    <property type="entry name" value="NAD(P)-binding Rossmann-fold domains"/>
    <property type="match status" value="1"/>
</dbReference>
<dbReference type="SUPFAM" id="SSF69742">
    <property type="entry name" value="Glutamyl tRNA-reductase catalytic, N-terminal domain"/>
    <property type="match status" value="1"/>
</dbReference>
<dbReference type="Proteomes" id="UP000319771">
    <property type="component" value="Unassembled WGS sequence"/>
</dbReference>
<sequence length="495" mass="52409">MGRVTGMHGVAGRSEGPQGDERGRAPILQGDQVAMTPTPRTLAHPTHPPVAGTDALRVISISHRTAAIDELERMALARAAVSDLHASFRVHGLEAAVLSTCNRTELYSYAVRPGDHARAEALLMEAAGAFAPARDHFTEASGLAAATHLFRVAAGLESLVVGEAEVLGQVRGTIEIAETAGTAGFFLSGLFRAALRFGGRARAETGIGTGALSVASAAIRLLMRVHPDLSACTVLVVGAGTTGLKAARHLKAERVGRLVLANRTPERAVQAAVELGAEAVALADLPRLIDAIDAVVVAAQVDRPLVTPAMLAPRAEAQEPLVLIDVSLPRAIDPACAQIPGVVLHDLSGLEEIVAHNRAGREREIPRVTELLDHELRLFETQARESTVGPLVAELRHRAETIRREEIERATVQGLTGDALVDRVTRRIVDRLLLAPSQALRRGDLALDEQHARYLRMVFGLGGDESPHGHPGGSAPGHHGESPHGHHGESPHGHR</sequence>
<dbReference type="InterPro" id="IPR006151">
    <property type="entry name" value="Shikm_DH/Glu-tRNA_Rdtase"/>
</dbReference>
<comment type="similarity">
    <text evidence="2 8 13">Belongs to the glutamyl-tRNA reductase family.</text>
</comment>
<evidence type="ECO:0000256" key="4">
    <source>
        <dbReference type="ARBA" id="ARBA00022857"/>
    </source>
</evidence>
<keyword evidence="4 8" id="KW-0521">NADP</keyword>
<evidence type="ECO:0000256" key="10">
    <source>
        <dbReference type="PIRSR" id="PIRSR000445-2"/>
    </source>
</evidence>
<evidence type="ECO:0000256" key="1">
    <source>
        <dbReference type="ARBA" id="ARBA00005059"/>
    </source>
</evidence>
<dbReference type="Pfam" id="PF00745">
    <property type="entry name" value="GlutR_dimer"/>
    <property type="match status" value="1"/>
</dbReference>
<evidence type="ECO:0000256" key="6">
    <source>
        <dbReference type="ARBA" id="ARBA00023244"/>
    </source>
</evidence>
<evidence type="ECO:0000256" key="3">
    <source>
        <dbReference type="ARBA" id="ARBA00012970"/>
    </source>
</evidence>
<feature type="domain" description="Quinate/shikimate 5-dehydrogenase/glutamyl-tRNA reductase" evidence="16">
    <location>
        <begin position="224"/>
        <end position="353"/>
    </location>
</feature>
<feature type="binding site" evidence="8 11">
    <location>
        <begin position="238"/>
        <end position="243"/>
    </location>
    <ligand>
        <name>NADP(+)</name>
        <dbReference type="ChEBI" id="CHEBI:58349"/>
    </ligand>
</feature>
<dbReference type="InterPro" id="IPR015895">
    <property type="entry name" value="4pyrrol_synth_GluRdtase_N"/>
</dbReference>
<protein>
    <recommendedName>
        <fullName evidence="3 8">Glutamyl-tRNA reductase</fullName>
        <shortName evidence="8">GluTR</shortName>
        <ecNumber evidence="3 8">1.2.1.70</ecNumber>
    </recommendedName>
</protein>
<keyword evidence="6 8" id="KW-0627">Porphyrin biosynthesis</keyword>
<evidence type="ECO:0000256" key="12">
    <source>
        <dbReference type="PIRSR" id="PIRSR000445-4"/>
    </source>
</evidence>
<name>A0A538UBD8_UNCEI</name>
<dbReference type="PANTHER" id="PTHR43013">
    <property type="entry name" value="GLUTAMYL-TRNA REDUCTASE"/>
    <property type="match status" value="1"/>
</dbReference>
<dbReference type="PANTHER" id="PTHR43013:SF1">
    <property type="entry name" value="GLUTAMYL-TRNA REDUCTASE"/>
    <property type="match status" value="1"/>
</dbReference>
<feature type="binding site" evidence="8 10">
    <location>
        <position position="169"/>
    </location>
    <ligand>
        <name>substrate</name>
    </ligand>
</feature>
<dbReference type="PIRSF" id="PIRSF000445">
    <property type="entry name" value="4pyrrol_synth_GluRdtase"/>
    <property type="match status" value="1"/>
</dbReference>
<dbReference type="InterPro" id="IPR036291">
    <property type="entry name" value="NAD(P)-bd_dom_sf"/>
</dbReference>
<dbReference type="HAMAP" id="MF_00087">
    <property type="entry name" value="Glu_tRNA_reductase"/>
    <property type="match status" value="1"/>
</dbReference>
<dbReference type="InterPro" id="IPR000343">
    <property type="entry name" value="4pyrrol_synth_GluRdtase"/>
</dbReference>
<organism evidence="18 19">
    <name type="scientific">Eiseniibacteriota bacterium</name>
    <dbReference type="NCBI Taxonomy" id="2212470"/>
    <lineage>
        <taxon>Bacteria</taxon>
        <taxon>Candidatus Eiseniibacteriota</taxon>
    </lineage>
</organism>
<feature type="domain" description="Tetrapyrrole biosynthesis glutamyl-tRNA reductase dimerisation" evidence="15">
    <location>
        <begin position="369"/>
        <end position="461"/>
    </location>
</feature>
<dbReference type="GO" id="GO:0008883">
    <property type="term" value="F:glutamyl-tRNA reductase activity"/>
    <property type="evidence" value="ECO:0007669"/>
    <property type="project" value="UniProtKB-UniRule"/>
</dbReference>
<keyword evidence="5 8" id="KW-0560">Oxidoreductase</keyword>
<dbReference type="EMBL" id="VBPB01000078">
    <property type="protein sequence ID" value="TMQ73206.1"/>
    <property type="molecule type" value="Genomic_DNA"/>
</dbReference>
<dbReference type="Gene3D" id="3.40.50.720">
    <property type="entry name" value="NAD(P)-binding Rossmann-like Domain"/>
    <property type="match status" value="1"/>
</dbReference>
<reference evidence="18 19" key="1">
    <citation type="journal article" date="2019" name="Nat. Microbiol.">
        <title>Mediterranean grassland soil C-N compound turnover is dependent on rainfall and depth, and is mediated by genomically divergent microorganisms.</title>
        <authorList>
            <person name="Diamond S."/>
            <person name="Andeer P.F."/>
            <person name="Li Z."/>
            <person name="Crits-Christoph A."/>
            <person name="Burstein D."/>
            <person name="Anantharaman K."/>
            <person name="Lane K.R."/>
            <person name="Thomas B.C."/>
            <person name="Pan C."/>
            <person name="Northen T.R."/>
            <person name="Banfield J.F."/>
        </authorList>
    </citation>
    <scope>NUCLEOTIDE SEQUENCE [LARGE SCALE GENOMIC DNA]</scope>
    <source>
        <strain evidence="18">WS_11</strain>
    </source>
</reference>
<gene>
    <name evidence="8 18" type="primary">hemA</name>
    <name evidence="18" type="ORF">E6K81_05275</name>
</gene>
<comment type="domain">
    <text evidence="8">Possesses an unusual extended V-shaped dimeric structure with each monomer consisting of three distinct domains arranged along a curved 'spinal' alpha-helix. The N-terminal catalytic domain specifically recognizes the glutamate moiety of the substrate. The second domain is the NADPH-binding domain, and the third C-terminal domain is responsible for dimerization.</text>
</comment>
<evidence type="ECO:0000256" key="8">
    <source>
        <dbReference type="HAMAP-Rule" id="MF_00087"/>
    </source>
</evidence>
<proteinExistence type="inferred from homology"/>
<dbReference type="GO" id="GO:0050661">
    <property type="term" value="F:NADP binding"/>
    <property type="evidence" value="ECO:0007669"/>
    <property type="project" value="InterPro"/>
</dbReference>
<dbReference type="InterPro" id="IPR036343">
    <property type="entry name" value="GluRdtase_N_sf"/>
</dbReference>